<dbReference type="SUPFAM" id="SSF53474">
    <property type="entry name" value="alpha/beta-Hydrolases"/>
    <property type="match status" value="1"/>
</dbReference>
<dbReference type="Gene3D" id="3.40.50.1820">
    <property type="entry name" value="alpha/beta hydrolase"/>
    <property type="match status" value="1"/>
</dbReference>
<dbReference type="InterPro" id="IPR029058">
    <property type="entry name" value="AB_hydrolase_fold"/>
</dbReference>
<keyword evidence="2" id="KW-0378">Hydrolase</keyword>
<dbReference type="Pfam" id="PF00561">
    <property type="entry name" value="Abhydrolase_1"/>
    <property type="match status" value="1"/>
</dbReference>
<dbReference type="Proteomes" id="UP000651050">
    <property type="component" value="Unassembled WGS sequence"/>
</dbReference>
<keyword evidence="3" id="KW-1185">Reference proteome</keyword>
<dbReference type="AlphaFoldDB" id="A0A931H5W6"/>
<name>A0A931H5W6_9BURK</name>
<sequence>MKNFLLRCLLLLLGGAFFFGLIGLVLTWAPDVPVEQLTARWARPPSQFIDINGMQAHLRDEGPHDDPAPIVLLHGTSASLHTWEGWAQALREKRRVIRLDLPGFALTGPNRQDDYSTATYVTFVRALVDKLGVQRFVIGGNSLGGQVAWSVAAQMPDRIAGLILVDASGYPPESFAGQRSVPLGFRIATTPGLRTVMQYTLPRGVVERSVRNVYGDPSKVTPELVDLYMDMTRREGNRRALGRRFEQGYTADVSQLKKITAPTLILWGGKDRLVPVEAGRRFAKDIAGAKLVVYEDLGHVPQEEDPARTVADVRRFLAP</sequence>
<dbReference type="EMBL" id="JADWYS010000001">
    <property type="protein sequence ID" value="MBG9389018.1"/>
    <property type="molecule type" value="Genomic_DNA"/>
</dbReference>
<protein>
    <submittedName>
        <fullName evidence="2">Alpha/beta hydrolase</fullName>
    </submittedName>
</protein>
<comment type="caution">
    <text evidence="2">The sequence shown here is derived from an EMBL/GenBank/DDBJ whole genome shotgun (WGS) entry which is preliminary data.</text>
</comment>
<dbReference type="PANTHER" id="PTHR43689:SF8">
    <property type="entry name" value="ALPHA_BETA-HYDROLASES SUPERFAMILY PROTEIN"/>
    <property type="match status" value="1"/>
</dbReference>
<dbReference type="GO" id="GO:0016787">
    <property type="term" value="F:hydrolase activity"/>
    <property type="evidence" value="ECO:0007669"/>
    <property type="project" value="UniProtKB-KW"/>
</dbReference>
<dbReference type="InterPro" id="IPR000073">
    <property type="entry name" value="AB_hydrolase_1"/>
</dbReference>
<gene>
    <name evidence="2" type="ORF">I5803_13365</name>
</gene>
<feature type="domain" description="AB hydrolase-1" evidence="1">
    <location>
        <begin position="69"/>
        <end position="306"/>
    </location>
</feature>
<proteinExistence type="predicted"/>
<dbReference type="PRINTS" id="PR00111">
    <property type="entry name" value="ABHYDROLASE"/>
</dbReference>
<accession>A0A931H5W6</accession>
<organism evidence="2 3">
    <name type="scientific">Caenimonas aquaedulcis</name>
    <dbReference type="NCBI Taxonomy" id="2793270"/>
    <lineage>
        <taxon>Bacteria</taxon>
        <taxon>Pseudomonadati</taxon>
        <taxon>Pseudomonadota</taxon>
        <taxon>Betaproteobacteria</taxon>
        <taxon>Burkholderiales</taxon>
        <taxon>Comamonadaceae</taxon>
        <taxon>Caenimonas</taxon>
    </lineage>
</organism>
<reference evidence="2" key="1">
    <citation type="submission" date="2020-11" db="EMBL/GenBank/DDBJ databases">
        <title>Bacterial whole genome sequence for Caenimonas sp. DR4.4.</title>
        <authorList>
            <person name="Le V."/>
            <person name="Ko S.-R."/>
            <person name="Ahn C.-Y."/>
            <person name="Oh H.-M."/>
        </authorList>
    </citation>
    <scope>NUCLEOTIDE SEQUENCE</scope>
    <source>
        <strain evidence="2">DR4.4</strain>
    </source>
</reference>
<evidence type="ECO:0000313" key="3">
    <source>
        <dbReference type="Proteomes" id="UP000651050"/>
    </source>
</evidence>
<dbReference type="PANTHER" id="PTHR43689">
    <property type="entry name" value="HYDROLASE"/>
    <property type="match status" value="1"/>
</dbReference>
<evidence type="ECO:0000313" key="2">
    <source>
        <dbReference type="EMBL" id="MBG9389018.1"/>
    </source>
</evidence>
<evidence type="ECO:0000259" key="1">
    <source>
        <dbReference type="Pfam" id="PF00561"/>
    </source>
</evidence>
<dbReference type="RefSeq" id="WP_196986835.1">
    <property type="nucleotide sequence ID" value="NZ_JADWYS010000001.1"/>
</dbReference>